<dbReference type="PANTHER" id="PTHR34818:SF1">
    <property type="entry name" value="PROTEIN BLI-3"/>
    <property type="match status" value="1"/>
</dbReference>
<feature type="domain" description="General stress protein FMN-binding split barrel" evidence="1">
    <location>
        <begin position="9"/>
        <end position="132"/>
    </location>
</feature>
<gene>
    <name evidence="2" type="ORF">EDD76_101296</name>
</gene>
<dbReference type="InterPro" id="IPR012349">
    <property type="entry name" value="Split_barrel_FMN-bd"/>
</dbReference>
<reference evidence="2 3" key="1">
    <citation type="submission" date="2019-03" db="EMBL/GenBank/DDBJ databases">
        <title>Genomic Encyclopedia of Type Strains, Phase IV (KMG-IV): sequencing the most valuable type-strain genomes for metagenomic binning, comparative biology and taxonomic classification.</title>
        <authorList>
            <person name="Goeker M."/>
        </authorList>
    </citation>
    <scope>NUCLEOTIDE SEQUENCE [LARGE SCALE GENOMIC DNA]</scope>
    <source>
        <strain evidence="2 3">DSM 100556</strain>
    </source>
</reference>
<dbReference type="Pfam" id="PF16242">
    <property type="entry name" value="Pyrid_ox_like"/>
    <property type="match status" value="1"/>
</dbReference>
<evidence type="ECO:0000259" key="1">
    <source>
        <dbReference type="Pfam" id="PF16242"/>
    </source>
</evidence>
<protein>
    <submittedName>
        <fullName evidence="2">General stress protein 26</fullName>
    </submittedName>
</protein>
<dbReference type="STRING" id="1469948.GCA_000732725_02473"/>
<dbReference type="InterPro" id="IPR038725">
    <property type="entry name" value="YdaG_split_barrel_FMN-bd"/>
</dbReference>
<proteinExistence type="predicted"/>
<dbReference type="EMBL" id="SLUO01000001">
    <property type="protein sequence ID" value="TCL61199.1"/>
    <property type="molecule type" value="Genomic_DNA"/>
</dbReference>
<dbReference type="RefSeq" id="WP_031391153.1">
    <property type="nucleotide sequence ID" value="NZ_JPNB01000002.1"/>
</dbReference>
<dbReference type="AlphaFoldDB" id="A0A4R1R6V1"/>
<sequence length="143" mass="16441">MEKEIKSEICKLRNNACVAYIGSVNDDGFPQIKGMLVLEHSSIKTHYFSTNTSSKRAKQFLNNPKASVYYCDDTMNEYKGALFTGTMEVCTDHDTKAFLWRDGFEIYYPKGIDDEDYCVFKFTAEAVNYYHGLNNTTLSIEEF</sequence>
<comment type="caution">
    <text evidence="2">The sequence shown here is derived from an EMBL/GenBank/DDBJ whole genome shotgun (WGS) entry which is preliminary data.</text>
</comment>
<keyword evidence="3" id="KW-1185">Reference proteome</keyword>
<dbReference type="SUPFAM" id="SSF50475">
    <property type="entry name" value="FMN-binding split barrel"/>
    <property type="match status" value="1"/>
</dbReference>
<organism evidence="2 3">
    <name type="scientific">Kineothrix alysoides</name>
    <dbReference type="NCBI Taxonomy" id="1469948"/>
    <lineage>
        <taxon>Bacteria</taxon>
        <taxon>Bacillati</taxon>
        <taxon>Bacillota</taxon>
        <taxon>Clostridia</taxon>
        <taxon>Lachnospirales</taxon>
        <taxon>Lachnospiraceae</taxon>
        <taxon>Kineothrix</taxon>
    </lineage>
</organism>
<dbReference type="InterPro" id="IPR052917">
    <property type="entry name" value="Stress-Dev_Protein"/>
</dbReference>
<accession>A0A4R1R6V1</accession>
<name>A0A4R1R6V1_9FIRM</name>
<dbReference type="Gene3D" id="2.30.110.10">
    <property type="entry name" value="Electron Transport, Fmn-binding Protein, Chain A"/>
    <property type="match status" value="1"/>
</dbReference>
<evidence type="ECO:0000313" key="3">
    <source>
        <dbReference type="Proteomes" id="UP000295718"/>
    </source>
</evidence>
<dbReference type="OrthoDB" id="1954371at2"/>
<dbReference type="Proteomes" id="UP000295718">
    <property type="component" value="Unassembled WGS sequence"/>
</dbReference>
<evidence type="ECO:0000313" key="2">
    <source>
        <dbReference type="EMBL" id="TCL61199.1"/>
    </source>
</evidence>
<dbReference type="PANTHER" id="PTHR34818">
    <property type="entry name" value="PROTEIN BLI-3"/>
    <property type="match status" value="1"/>
</dbReference>